<dbReference type="Proteomes" id="UP001054837">
    <property type="component" value="Unassembled WGS sequence"/>
</dbReference>
<evidence type="ECO:0000313" key="1">
    <source>
        <dbReference type="EMBL" id="GIY11497.1"/>
    </source>
</evidence>
<sequence>MNEARENVESHYHALNQASKGVSHISAWFRHAIPANTKHALLPDKELGTHDGRLRRLKTAAFLGRQVIRYSVEGVPQMSSDVVRLITKDSDYAGSRCG</sequence>
<keyword evidence="2" id="KW-1185">Reference proteome</keyword>
<reference evidence="1 2" key="1">
    <citation type="submission" date="2021-06" db="EMBL/GenBank/DDBJ databases">
        <title>Caerostris darwini draft genome.</title>
        <authorList>
            <person name="Kono N."/>
            <person name="Arakawa K."/>
        </authorList>
    </citation>
    <scope>NUCLEOTIDE SEQUENCE [LARGE SCALE GENOMIC DNA]</scope>
</reference>
<gene>
    <name evidence="1" type="ORF">CDAR_584781</name>
</gene>
<protein>
    <submittedName>
        <fullName evidence="1">Uncharacterized protein</fullName>
    </submittedName>
</protein>
<organism evidence="1 2">
    <name type="scientific">Caerostris darwini</name>
    <dbReference type="NCBI Taxonomy" id="1538125"/>
    <lineage>
        <taxon>Eukaryota</taxon>
        <taxon>Metazoa</taxon>
        <taxon>Ecdysozoa</taxon>
        <taxon>Arthropoda</taxon>
        <taxon>Chelicerata</taxon>
        <taxon>Arachnida</taxon>
        <taxon>Araneae</taxon>
        <taxon>Araneomorphae</taxon>
        <taxon>Entelegynae</taxon>
        <taxon>Araneoidea</taxon>
        <taxon>Araneidae</taxon>
        <taxon>Caerostris</taxon>
    </lineage>
</organism>
<evidence type="ECO:0000313" key="2">
    <source>
        <dbReference type="Proteomes" id="UP001054837"/>
    </source>
</evidence>
<comment type="caution">
    <text evidence="1">The sequence shown here is derived from an EMBL/GenBank/DDBJ whole genome shotgun (WGS) entry which is preliminary data.</text>
</comment>
<dbReference type="EMBL" id="BPLQ01004915">
    <property type="protein sequence ID" value="GIY11497.1"/>
    <property type="molecule type" value="Genomic_DNA"/>
</dbReference>
<accession>A0AAV4QQH9</accession>
<proteinExistence type="predicted"/>
<name>A0AAV4QQH9_9ARAC</name>
<dbReference type="AlphaFoldDB" id="A0AAV4QQH9"/>